<dbReference type="RefSeq" id="WP_107567378.1">
    <property type="nucleotide sequence ID" value="NZ_PYYB01000001.1"/>
</dbReference>
<comment type="similarity">
    <text evidence="1">Belongs to the nitroreductase family.</text>
</comment>
<organism evidence="5 6">
    <name type="scientific">Paraconexibacter algicola</name>
    <dbReference type="NCBI Taxonomy" id="2133960"/>
    <lineage>
        <taxon>Bacteria</taxon>
        <taxon>Bacillati</taxon>
        <taxon>Actinomycetota</taxon>
        <taxon>Thermoleophilia</taxon>
        <taxon>Solirubrobacterales</taxon>
        <taxon>Paraconexibacteraceae</taxon>
        <taxon>Paraconexibacter</taxon>
    </lineage>
</organism>
<reference evidence="5 6" key="1">
    <citation type="submission" date="2018-03" db="EMBL/GenBank/DDBJ databases">
        <title>Aquarubrobacter algicola gen. nov., sp. nov., a novel actinobacterium isolated from shallow eutrophic lake during the end of cyanobacterial harmful algal blooms.</title>
        <authorList>
            <person name="Chun S.J."/>
        </authorList>
    </citation>
    <scope>NUCLEOTIDE SEQUENCE [LARGE SCALE GENOMIC DNA]</scope>
    <source>
        <strain evidence="5 6">Seoho-28</strain>
    </source>
</reference>
<dbReference type="InterPro" id="IPR029479">
    <property type="entry name" value="Nitroreductase"/>
</dbReference>
<evidence type="ECO:0000313" key="5">
    <source>
        <dbReference type="EMBL" id="PTL58942.1"/>
    </source>
</evidence>
<gene>
    <name evidence="5" type="ORF">C7Y72_04405</name>
</gene>
<evidence type="ECO:0000256" key="3">
    <source>
        <dbReference type="SAM" id="MobiDB-lite"/>
    </source>
</evidence>
<evidence type="ECO:0000259" key="4">
    <source>
        <dbReference type="Pfam" id="PF00881"/>
    </source>
</evidence>
<dbReference type="OrthoDB" id="9798230at2"/>
<feature type="region of interest" description="Disordered" evidence="3">
    <location>
        <begin position="171"/>
        <end position="190"/>
    </location>
</feature>
<sequence length="205" mass="22107">MALDREPGQDGPPIHELLAQRWSPRVYDPGHELTDEDLRTVLEAARWAPSFGNVQPWAFVALRRGDAQHAAFTELLSRGNASWVPRASAVVVTAHRVTEDDGAPVDYAAYAAHDLGQATAHLSVQATALDLHVHPFAGFDHAGAAALLEVPAAWQVTIGVAIGRLAPPESVEASDPRLAERDRRPRARNPLAEIAFADRFGTPLG</sequence>
<accession>A0A2T4UI72</accession>
<keyword evidence="2" id="KW-0560">Oxidoreductase</keyword>
<dbReference type="Gene3D" id="3.40.109.10">
    <property type="entry name" value="NADH Oxidase"/>
    <property type="match status" value="1"/>
</dbReference>
<name>A0A2T4UI72_9ACTN</name>
<dbReference type="InterPro" id="IPR000415">
    <property type="entry name" value="Nitroreductase-like"/>
</dbReference>
<keyword evidence="6" id="KW-1185">Reference proteome</keyword>
<feature type="compositionally biased region" description="Basic and acidic residues" evidence="3">
    <location>
        <begin position="174"/>
        <end position="183"/>
    </location>
</feature>
<evidence type="ECO:0000256" key="2">
    <source>
        <dbReference type="ARBA" id="ARBA00023002"/>
    </source>
</evidence>
<feature type="domain" description="Nitroreductase" evidence="4">
    <location>
        <begin position="18"/>
        <end position="164"/>
    </location>
</feature>
<dbReference type="Pfam" id="PF00881">
    <property type="entry name" value="Nitroreductase"/>
    <property type="match status" value="1"/>
</dbReference>
<dbReference type="AlphaFoldDB" id="A0A2T4UI72"/>
<dbReference type="GO" id="GO:0016491">
    <property type="term" value="F:oxidoreductase activity"/>
    <property type="evidence" value="ECO:0007669"/>
    <property type="project" value="UniProtKB-KW"/>
</dbReference>
<dbReference type="SUPFAM" id="SSF55469">
    <property type="entry name" value="FMN-dependent nitroreductase-like"/>
    <property type="match status" value="1"/>
</dbReference>
<dbReference type="PANTHER" id="PTHR43673:SF10">
    <property type="entry name" value="NADH DEHYDROGENASE_NAD(P)H NITROREDUCTASE XCC3605-RELATED"/>
    <property type="match status" value="1"/>
</dbReference>
<comment type="caution">
    <text evidence="5">The sequence shown here is derived from an EMBL/GenBank/DDBJ whole genome shotgun (WGS) entry which is preliminary data.</text>
</comment>
<dbReference type="Proteomes" id="UP000240739">
    <property type="component" value="Unassembled WGS sequence"/>
</dbReference>
<dbReference type="PANTHER" id="PTHR43673">
    <property type="entry name" value="NAD(P)H NITROREDUCTASE YDGI-RELATED"/>
    <property type="match status" value="1"/>
</dbReference>
<evidence type="ECO:0000256" key="1">
    <source>
        <dbReference type="ARBA" id="ARBA00007118"/>
    </source>
</evidence>
<proteinExistence type="inferred from homology"/>
<protein>
    <submittedName>
        <fullName evidence="5">Nitroreductase</fullName>
    </submittedName>
</protein>
<dbReference type="EMBL" id="PYYB01000001">
    <property type="protein sequence ID" value="PTL58942.1"/>
    <property type="molecule type" value="Genomic_DNA"/>
</dbReference>
<evidence type="ECO:0000313" key="6">
    <source>
        <dbReference type="Proteomes" id="UP000240739"/>
    </source>
</evidence>
<dbReference type="CDD" id="cd02138">
    <property type="entry name" value="TdsD-like"/>
    <property type="match status" value="1"/>
</dbReference>